<evidence type="ECO:0000313" key="2">
    <source>
        <dbReference type="EMBL" id="CAD8175765.1"/>
    </source>
</evidence>
<evidence type="ECO:0000313" key="3">
    <source>
        <dbReference type="Proteomes" id="UP000683925"/>
    </source>
</evidence>
<dbReference type="GO" id="GO:0007076">
    <property type="term" value="P:mitotic chromosome condensation"/>
    <property type="evidence" value="ECO:0007669"/>
    <property type="project" value="TreeGrafter"/>
</dbReference>
<sequence>MIQNGETKYIVKYEDGSMEELVCGPFQIKKMISKELTVPYENIVLINTDNYRMYSASNSYIQFKTHTVHLSVMDINQILKENLNSKKKIFELQNNEEELRKELVQLQQQNLQSNIQMKKLKDNDQSILKQNDANFLELQRMDQQYKEKLVTQQELYEQKITQINKIKEQLQQENENLQRKIQELNQITQKQERRFLYEKQALQQEGNNKVNFNHQIYEAEIEKLQEEIYNLQNQIFKKNHLIEQLENEIQEKQSNYTLKIDELENEYRNLEVFYKRKLQILEQGINDINQSTNLSNNNIMIKNYCNDALRELEQIKKDVDISEKNRNLELQTKLKTQNDELQQKVEKLQQQIKSIQNELINTQSDLHFQQQKYQLEIDKLNVELSKAKKGLDQRQDEINQYLLVMDQLKSETKELNNDNEKQERDIQQLQQTKIKLLANVEELEEKYRLQHSKLLLSEQTVITKVAEINGLVSAVEKQKQLCTRMNQKILKLTEILKQISNKNLGKGLEKVVSPVGQLINSRYGLVKFRDNPNCQSDETDYLAYRIKPSNNFLQSIKRGSFVKLEQLLDVELMGEIKSIRSIQPNEEGDFMKIYIIKVENTSINELKNRYLIRKDLSKGQDYDNKMCAAALSLNNIITQVFMDQFVKDLTELSIKPLNFSIAPQYVLQQKGKELYFYGEEIIEFKIKQINGGEQKLGTSKEEQFLNSFCKYSHILSQQELFITYINTVKQYMYDMIVTTEFGCFSDIDQGKDEYIRALDAIESANPANFGEFYNQKLELKALDFVQ</sequence>
<accession>A0A8S1VHB1</accession>
<dbReference type="OrthoDB" id="307286at2759"/>
<evidence type="ECO:0000256" key="1">
    <source>
        <dbReference type="SAM" id="Coils"/>
    </source>
</evidence>
<name>A0A8S1VHB1_PAROT</name>
<feature type="coiled-coil region" evidence="1">
    <location>
        <begin position="80"/>
        <end position="123"/>
    </location>
</feature>
<protein>
    <submittedName>
        <fullName evidence="2">Uncharacterized protein</fullName>
    </submittedName>
</protein>
<organism evidence="2 3">
    <name type="scientific">Paramecium octaurelia</name>
    <dbReference type="NCBI Taxonomy" id="43137"/>
    <lineage>
        <taxon>Eukaryota</taxon>
        <taxon>Sar</taxon>
        <taxon>Alveolata</taxon>
        <taxon>Ciliophora</taxon>
        <taxon>Intramacronucleata</taxon>
        <taxon>Oligohymenophorea</taxon>
        <taxon>Peniculida</taxon>
        <taxon>Parameciidae</taxon>
        <taxon>Paramecium</taxon>
    </lineage>
</organism>
<dbReference type="GO" id="GO:0003682">
    <property type="term" value="F:chromatin binding"/>
    <property type="evidence" value="ECO:0007669"/>
    <property type="project" value="TreeGrafter"/>
</dbReference>
<dbReference type="AlphaFoldDB" id="A0A8S1VHB1"/>
<feature type="coiled-coil region" evidence="1">
    <location>
        <begin position="153"/>
        <end position="266"/>
    </location>
</feature>
<keyword evidence="3" id="KW-1185">Reference proteome</keyword>
<keyword evidence="1" id="KW-0175">Coiled coil</keyword>
<reference evidence="2" key="1">
    <citation type="submission" date="2021-01" db="EMBL/GenBank/DDBJ databases">
        <authorList>
            <consortium name="Genoscope - CEA"/>
            <person name="William W."/>
        </authorList>
    </citation>
    <scope>NUCLEOTIDE SEQUENCE</scope>
</reference>
<dbReference type="GO" id="GO:0000793">
    <property type="term" value="C:condensed chromosome"/>
    <property type="evidence" value="ECO:0007669"/>
    <property type="project" value="TreeGrafter"/>
</dbReference>
<dbReference type="PANTHER" id="PTHR43941:SF5">
    <property type="entry name" value="ELKS_RAB6-INTERACTING_CAST FAMILY PROTEIN"/>
    <property type="match status" value="1"/>
</dbReference>
<comment type="caution">
    <text evidence="2">The sequence shown here is derived from an EMBL/GenBank/DDBJ whole genome shotgun (WGS) entry which is preliminary data.</text>
</comment>
<feature type="coiled-coil region" evidence="1">
    <location>
        <begin position="305"/>
        <end position="446"/>
    </location>
</feature>
<dbReference type="EMBL" id="CAJJDP010000065">
    <property type="protein sequence ID" value="CAD8175765.1"/>
    <property type="molecule type" value="Genomic_DNA"/>
</dbReference>
<dbReference type="PANTHER" id="PTHR43941">
    <property type="entry name" value="STRUCTURAL MAINTENANCE OF CHROMOSOMES PROTEIN 2"/>
    <property type="match status" value="1"/>
</dbReference>
<dbReference type="GO" id="GO:0000796">
    <property type="term" value="C:condensin complex"/>
    <property type="evidence" value="ECO:0007669"/>
    <property type="project" value="TreeGrafter"/>
</dbReference>
<dbReference type="OMA" id="MIVTTEF"/>
<gene>
    <name evidence="2" type="ORF">POCTA_138.1.T0660047</name>
</gene>
<dbReference type="Proteomes" id="UP000683925">
    <property type="component" value="Unassembled WGS sequence"/>
</dbReference>
<dbReference type="GO" id="GO:0000785">
    <property type="term" value="C:chromatin"/>
    <property type="evidence" value="ECO:0007669"/>
    <property type="project" value="TreeGrafter"/>
</dbReference>
<proteinExistence type="predicted"/>